<gene>
    <name evidence="2" type="ORF">OCOJLMKI_1551</name>
</gene>
<accession>A0ABQ4RXB8</accession>
<protein>
    <submittedName>
        <fullName evidence="2">Uncharacterized protein</fullName>
    </submittedName>
</protein>
<dbReference type="EMBL" id="BPQP01000021">
    <property type="protein sequence ID" value="GJD94349.1"/>
    <property type="molecule type" value="Genomic_DNA"/>
</dbReference>
<feature type="compositionally biased region" description="Basic residues" evidence="1">
    <location>
        <begin position="49"/>
        <end position="58"/>
    </location>
</feature>
<reference evidence="2" key="2">
    <citation type="submission" date="2021-08" db="EMBL/GenBank/DDBJ databases">
        <authorList>
            <person name="Tani A."/>
            <person name="Ola A."/>
            <person name="Ogura Y."/>
            <person name="Katsura K."/>
            <person name="Hayashi T."/>
        </authorList>
    </citation>
    <scope>NUCLEOTIDE SEQUENCE</scope>
    <source>
        <strain evidence="2">DSM 19015</strain>
    </source>
</reference>
<keyword evidence="3" id="KW-1185">Reference proteome</keyword>
<sequence length="118" mass="12766">MAQRLLAKRLRLLGCEPLQLAQGLGLGLREALGIQRALAALVQDRVRRPGVAHGRRSRIRDGAGLPRLRRDRGRAAGLADQHAGARSLQVDAALAERAGETIEARPVVEDVIRPTLDC</sequence>
<proteinExistence type="predicted"/>
<dbReference type="Proteomes" id="UP001055125">
    <property type="component" value="Unassembled WGS sequence"/>
</dbReference>
<evidence type="ECO:0000313" key="2">
    <source>
        <dbReference type="EMBL" id="GJD94349.1"/>
    </source>
</evidence>
<evidence type="ECO:0000256" key="1">
    <source>
        <dbReference type="SAM" id="MobiDB-lite"/>
    </source>
</evidence>
<evidence type="ECO:0000313" key="3">
    <source>
        <dbReference type="Proteomes" id="UP001055125"/>
    </source>
</evidence>
<feature type="region of interest" description="Disordered" evidence="1">
    <location>
        <begin position="49"/>
        <end position="70"/>
    </location>
</feature>
<name>A0ABQ4RXB8_9HYPH</name>
<organism evidence="2 3">
    <name type="scientific">Methylobacterium iners</name>
    <dbReference type="NCBI Taxonomy" id="418707"/>
    <lineage>
        <taxon>Bacteria</taxon>
        <taxon>Pseudomonadati</taxon>
        <taxon>Pseudomonadota</taxon>
        <taxon>Alphaproteobacteria</taxon>
        <taxon>Hyphomicrobiales</taxon>
        <taxon>Methylobacteriaceae</taxon>
        <taxon>Methylobacterium</taxon>
    </lineage>
</organism>
<reference evidence="2" key="1">
    <citation type="journal article" date="2021" name="Front. Microbiol.">
        <title>Comprehensive Comparative Genomics and Phenotyping of Methylobacterium Species.</title>
        <authorList>
            <person name="Alessa O."/>
            <person name="Ogura Y."/>
            <person name="Fujitani Y."/>
            <person name="Takami H."/>
            <person name="Hayashi T."/>
            <person name="Sahin N."/>
            <person name="Tani A."/>
        </authorList>
    </citation>
    <scope>NUCLEOTIDE SEQUENCE</scope>
    <source>
        <strain evidence="2">DSM 19015</strain>
    </source>
</reference>
<comment type="caution">
    <text evidence="2">The sequence shown here is derived from an EMBL/GenBank/DDBJ whole genome shotgun (WGS) entry which is preliminary data.</text>
</comment>